<evidence type="ECO:0000256" key="1">
    <source>
        <dbReference type="SAM" id="Phobius"/>
    </source>
</evidence>
<keyword evidence="3" id="KW-1185">Reference proteome</keyword>
<protein>
    <submittedName>
        <fullName evidence="2">Uncharacterized protein</fullName>
    </submittedName>
</protein>
<accession>A0A223P308</accession>
<reference evidence="2 3" key="1">
    <citation type="submission" date="2017-08" db="EMBL/GenBank/DDBJ databases">
        <title>Complete genome sequence of Mucilaginibacter sp. strain BJC16-A31.</title>
        <authorList>
            <consortium name="Henan University of Science and Technology"/>
            <person name="You X."/>
        </authorList>
    </citation>
    <scope>NUCLEOTIDE SEQUENCE [LARGE SCALE GENOMIC DNA]</scope>
    <source>
        <strain evidence="2 3">BJC16-A31</strain>
    </source>
</reference>
<feature type="transmembrane region" description="Helical" evidence="1">
    <location>
        <begin position="21"/>
        <end position="44"/>
    </location>
</feature>
<name>A0A223P308_9SPHI</name>
<dbReference type="AlphaFoldDB" id="A0A223P308"/>
<proteinExistence type="predicted"/>
<evidence type="ECO:0000313" key="3">
    <source>
        <dbReference type="Proteomes" id="UP000215002"/>
    </source>
</evidence>
<organism evidence="2 3">
    <name type="scientific">Mucilaginibacter xinganensis</name>
    <dbReference type="NCBI Taxonomy" id="1234841"/>
    <lineage>
        <taxon>Bacteria</taxon>
        <taxon>Pseudomonadati</taxon>
        <taxon>Bacteroidota</taxon>
        <taxon>Sphingobacteriia</taxon>
        <taxon>Sphingobacteriales</taxon>
        <taxon>Sphingobacteriaceae</taxon>
        <taxon>Mucilaginibacter</taxon>
    </lineage>
</organism>
<gene>
    <name evidence="2" type="ORF">MuYL_4545</name>
</gene>
<keyword evidence="1" id="KW-0472">Membrane</keyword>
<keyword evidence="1" id="KW-1133">Transmembrane helix</keyword>
<dbReference type="EMBL" id="CP022743">
    <property type="protein sequence ID" value="ASU36430.1"/>
    <property type="molecule type" value="Genomic_DNA"/>
</dbReference>
<keyword evidence="1" id="KW-0812">Transmembrane</keyword>
<evidence type="ECO:0000313" key="2">
    <source>
        <dbReference type="EMBL" id="ASU36430.1"/>
    </source>
</evidence>
<dbReference type="Proteomes" id="UP000215002">
    <property type="component" value="Chromosome"/>
</dbReference>
<dbReference type="KEGG" id="muc:MuYL_4545"/>
<sequence length="54" mass="6140">MKRIINQSFLKYFKKFKITSFLLIFATVQAGTVTVLFIFSLTSLTSCKQGDSDL</sequence>